<protein>
    <submittedName>
        <fullName evidence="2">Uncharacterized protein</fullName>
    </submittedName>
</protein>
<evidence type="ECO:0000313" key="2">
    <source>
        <dbReference type="EMBL" id="MBC5835100.1"/>
    </source>
</evidence>
<organism evidence="2 3">
    <name type="scientific">Flavobacterium bernardetii</name>
    <dbReference type="NCBI Taxonomy" id="2813823"/>
    <lineage>
        <taxon>Bacteria</taxon>
        <taxon>Pseudomonadati</taxon>
        <taxon>Bacteroidota</taxon>
        <taxon>Flavobacteriia</taxon>
        <taxon>Flavobacteriales</taxon>
        <taxon>Flavobacteriaceae</taxon>
        <taxon>Flavobacterium</taxon>
    </lineage>
</organism>
<feature type="transmembrane region" description="Helical" evidence="1">
    <location>
        <begin position="12"/>
        <end position="34"/>
    </location>
</feature>
<keyword evidence="1" id="KW-1133">Transmembrane helix</keyword>
<name>A0ABR7IZA3_9FLAO</name>
<keyword evidence="1" id="KW-0472">Membrane</keyword>
<feature type="transmembrane region" description="Helical" evidence="1">
    <location>
        <begin position="40"/>
        <end position="58"/>
    </location>
</feature>
<gene>
    <name evidence="2" type="ORF">H8R27_09400</name>
</gene>
<dbReference type="RefSeq" id="WP_166129344.1">
    <property type="nucleotide sequence ID" value="NZ_JAANOQ010000006.1"/>
</dbReference>
<reference evidence="2 3" key="1">
    <citation type="submission" date="2020-08" db="EMBL/GenBank/DDBJ databases">
        <title>Description of novel Flavobacterium F-408 isolate.</title>
        <authorList>
            <person name="Saticioglu I.B."/>
            <person name="Duman M."/>
            <person name="Altun S."/>
        </authorList>
    </citation>
    <scope>NUCLEOTIDE SEQUENCE [LARGE SCALE GENOMIC DNA]</scope>
    <source>
        <strain evidence="2 3">F-408</strain>
    </source>
</reference>
<sequence length="267" mass="32033">MLNLLKKWYTLYIAVSFIIIIQSVVFEFVNIYGINTSLLTFYNIIFSTLLLICFWFFVNQIVVNKIKFEKEIKELKKFKRNFNFFQFHYKSIDEYDGFDELKGITFGKKNSSTQLTLILNPSCNTSRETFEEAYEVFQNYSEKIYLNILFNVNPSNTENPNKSVAENLLALNEQDPEKAKEAIIDWYINQTDLKTWRRKWNIEIPHLLTNKQLQNQYFWCLKNEFNNTPIKIINENLFPDEYNIGELKFFITDFQKEFKYEESLKAV</sequence>
<accession>A0ABR7IZA3</accession>
<dbReference type="InterPro" id="IPR036249">
    <property type="entry name" value="Thioredoxin-like_sf"/>
</dbReference>
<proteinExistence type="predicted"/>
<evidence type="ECO:0000313" key="3">
    <source>
        <dbReference type="Proteomes" id="UP000605990"/>
    </source>
</evidence>
<dbReference type="Proteomes" id="UP000605990">
    <property type="component" value="Unassembled WGS sequence"/>
</dbReference>
<keyword evidence="3" id="KW-1185">Reference proteome</keyword>
<comment type="caution">
    <text evidence="2">The sequence shown here is derived from an EMBL/GenBank/DDBJ whole genome shotgun (WGS) entry which is preliminary data.</text>
</comment>
<keyword evidence="1" id="KW-0812">Transmembrane</keyword>
<dbReference type="EMBL" id="JACRUN010000005">
    <property type="protein sequence ID" value="MBC5835100.1"/>
    <property type="molecule type" value="Genomic_DNA"/>
</dbReference>
<evidence type="ECO:0000256" key="1">
    <source>
        <dbReference type="SAM" id="Phobius"/>
    </source>
</evidence>
<dbReference type="SUPFAM" id="SSF52833">
    <property type="entry name" value="Thioredoxin-like"/>
    <property type="match status" value="1"/>
</dbReference>